<dbReference type="SMART" id="SM00582">
    <property type="entry name" value="RPR"/>
    <property type="match status" value="1"/>
</dbReference>
<dbReference type="STRING" id="41688.A0A2N3NGI2"/>
<feature type="region of interest" description="Disordered" evidence="2">
    <location>
        <begin position="530"/>
        <end position="562"/>
    </location>
</feature>
<feature type="compositionally biased region" description="Gly residues" evidence="2">
    <location>
        <begin position="73"/>
        <end position="82"/>
    </location>
</feature>
<dbReference type="AlphaFoldDB" id="A0A2N3NGI2"/>
<dbReference type="GO" id="GO:0006396">
    <property type="term" value="P:RNA processing"/>
    <property type="evidence" value="ECO:0007669"/>
    <property type="project" value="InterPro"/>
</dbReference>
<keyword evidence="5" id="KW-1185">Reference proteome</keyword>
<dbReference type="InterPro" id="IPR035967">
    <property type="entry name" value="SWAP/Surp_sf"/>
</dbReference>
<sequence>MSFRKPPGEGFSNPDPNQKPTRKSAFEKQKAEAEAKRAREAAETAAVFEDFVKSFDHDAGDGDSAGGRFQQHTGGGFGGRPGAGKPALVGGGAASRRHFVQAGSALKSGPGSLGPPPTGFGKKRAFDAFQKEGGRPWEKGDRGVLGYDDEGAPTKSIARAFDASDDEEETEGSSRREEEMVAKPTLQLAQLPPGISPAAVKALVPSSLTVEGVRILPGAVKAATERKSTVAIVTLSQETPAADIDAVVTQLQNRYLGFGYYLSIHRHLSSAVAASTATSLMNTASSASQPFGAKPISQGNNNSHQAGFHNRGFAPPTSYGPPNTINRSNLMHVPVRPPQDVKTIQMINMVIEGLLEHGPEFEALLMSRPDVQKEEKWAWLWNARGEAGVWYRWKLWQVVTGSASVPGKQKYYPLFEDSHAWKEPKKGLPFEYTIELDELASDPDYNSTDDEEWENDGNRDAPGNEVEKTFLNPLEKARLSHLLARLPTTLGRIRKGDIARVTAFAITHASRGADEVVDMIVTNIDKPFALTGANPQKRADSKDRDSSPEPEDGKGGTDGTDDSGAKLVGLYVVSDILSSSSTSGVRHAWRFRQLFETALRDRKTFGKLGMMAHKSQWGRLRADKWKRSVGLILNLWESWCVFTAESQELFVRHFEDPPELRNLQKVEATDTKQSKWKPVDASGKSAETAPLPISEEVEDVEGEPMEEDDVEGEPMVEDDVEGEPMSEEDVEGVPMDEDDIGTEPAQGGLVKAGPNPPDTEQEEAAVGPLKLSSTPMPRSRNRMKAVDMFADSGESD</sequence>
<feature type="region of interest" description="Disordered" evidence="2">
    <location>
        <begin position="157"/>
        <end position="182"/>
    </location>
</feature>
<feature type="region of interest" description="Disordered" evidence="2">
    <location>
        <begin position="295"/>
        <end position="331"/>
    </location>
</feature>
<dbReference type="InterPro" id="IPR008942">
    <property type="entry name" value="ENTH_VHS"/>
</dbReference>
<name>A0A2N3NGI2_9PEZI</name>
<dbReference type="VEuPathDB" id="FungiDB:jhhlp_003300"/>
<feature type="compositionally biased region" description="Basic and acidic residues" evidence="2">
    <location>
        <begin position="172"/>
        <end position="181"/>
    </location>
</feature>
<dbReference type="Proteomes" id="UP000233524">
    <property type="component" value="Unassembled WGS sequence"/>
</dbReference>
<evidence type="ECO:0000256" key="1">
    <source>
        <dbReference type="ARBA" id="ARBA00022884"/>
    </source>
</evidence>
<dbReference type="Gene3D" id="1.10.10.790">
    <property type="entry name" value="Surp module"/>
    <property type="match status" value="1"/>
</dbReference>
<dbReference type="OrthoDB" id="377209at2759"/>
<feature type="compositionally biased region" description="Acidic residues" evidence="2">
    <location>
        <begin position="441"/>
        <end position="455"/>
    </location>
</feature>
<feature type="compositionally biased region" description="Basic and acidic residues" evidence="2">
    <location>
        <begin position="537"/>
        <end position="555"/>
    </location>
</feature>
<feature type="compositionally biased region" description="Polar residues" evidence="2">
    <location>
        <begin position="320"/>
        <end position="329"/>
    </location>
</feature>
<dbReference type="PANTHER" id="PTHR23140:SF0">
    <property type="entry name" value="U2 SNRNP-ASSOCIATED SURP MOTIF-CONTAINING PROTEIN"/>
    <property type="match status" value="1"/>
</dbReference>
<feature type="region of interest" description="Disordered" evidence="2">
    <location>
        <begin position="1"/>
        <end position="39"/>
    </location>
</feature>
<evidence type="ECO:0000313" key="4">
    <source>
        <dbReference type="EMBL" id="PKS11535.1"/>
    </source>
</evidence>
<dbReference type="Pfam" id="PF01805">
    <property type="entry name" value="Surp"/>
    <property type="match status" value="1"/>
</dbReference>
<feature type="domain" description="CID" evidence="3">
    <location>
        <begin position="471"/>
        <end position="658"/>
    </location>
</feature>
<dbReference type="InParanoid" id="A0A2N3NGI2"/>
<dbReference type="InterPro" id="IPR000061">
    <property type="entry name" value="Surp"/>
</dbReference>
<evidence type="ECO:0000256" key="2">
    <source>
        <dbReference type="SAM" id="MobiDB-lite"/>
    </source>
</evidence>
<feature type="compositionally biased region" description="Acidic residues" evidence="2">
    <location>
        <begin position="695"/>
        <end position="741"/>
    </location>
</feature>
<feature type="compositionally biased region" description="Basic and acidic residues" evidence="2">
    <location>
        <begin position="24"/>
        <end position="39"/>
    </location>
</feature>
<feature type="compositionally biased region" description="Basic and acidic residues" evidence="2">
    <location>
        <begin position="133"/>
        <end position="142"/>
    </location>
</feature>
<protein>
    <recommendedName>
        <fullName evidence="3">CID domain-containing protein</fullName>
    </recommendedName>
</protein>
<keyword evidence="1" id="KW-0694">RNA-binding</keyword>
<dbReference type="SUPFAM" id="SSF109905">
    <property type="entry name" value="Surp module (SWAP domain)"/>
    <property type="match status" value="1"/>
</dbReference>
<dbReference type="InterPro" id="IPR051485">
    <property type="entry name" value="SR-CTD_assoc_factor"/>
</dbReference>
<dbReference type="PROSITE" id="PS51391">
    <property type="entry name" value="CID"/>
    <property type="match status" value="1"/>
</dbReference>
<organism evidence="4 5">
    <name type="scientific">Lomentospora prolificans</name>
    <dbReference type="NCBI Taxonomy" id="41688"/>
    <lineage>
        <taxon>Eukaryota</taxon>
        <taxon>Fungi</taxon>
        <taxon>Dikarya</taxon>
        <taxon>Ascomycota</taxon>
        <taxon>Pezizomycotina</taxon>
        <taxon>Sordariomycetes</taxon>
        <taxon>Hypocreomycetidae</taxon>
        <taxon>Microascales</taxon>
        <taxon>Microascaceae</taxon>
        <taxon>Lomentospora</taxon>
    </lineage>
</organism>
<dbReference type="PANTHER" id="PTHR23140">
    <property type="entry name" value="RNA PROCESSING PROTEIN LD23810P"/>
    <property type="match status" value="1"/>
</dbReference>
<feature type="region of interest" description="Disordered" evidence="2">
    <location>
        <begin position="441"/>
        <end position="465"/>
    </location>
</feature>
<proteinExistence type="predicted"/>
<feature type="region of interest" description="Disordered" evidence="2">
    <location>
        <begin position="667"/>
        <end position="780"/>
    </location>
</feature>
<dbReference type="EMBL" id="NLAX01000008">
    <property type="protein sequence ID" value="PKS11535.1"/>
    <property type="molecule type" value="Genomic_DNA"/>
</dbReference>
<feature type="region of interest" description="Disordered" evidence="2">
    <location>
        <begin position="58"/>
        <end position="123"/>
    </location>
</feature>
<dbReference type="Gene3D" id="1.25.40.90">
    <property type="match status" value="1"/>
</dbReference>
<accession>A0A2N3NGI2</accession>
<feature type="region of interest" description="Disordered" evidence="2">
    <location>
        <begin position="133"/>
        <end position="152"/>
    </location>
</feature>
<reference evidence="4 5" key="1">
    <citation type="journal article" date="2017" name="G3 (Bethesda)">
        <title>First Draft Genome Sequence of the Pathogenic Fungus Lomentospora prolificans (Formerly Scedosporium prolificans).</title>
        <authorList>
            <person name="Luo R."/>
            <person name="Zimin A."/>
            <person name="Workman R."/>
            <person name="Fan Y."/>
            <person name="Pertea G."/>
            <person name="Grossman N."/>
            <person name="Wear M.P."/>
            <person name="Jia B."/>
            <person name="Miller H."/>
            <person name="Casadevall A."/>
            <person name="Timp W."/>
            <person name="Zhang S.X."/>
            <person name="Salzberg S.L."/>
        </authorList>
    </citation>
    <scope>NUCLEOTIDE SEQUENCE [LARGE SCALE GENOMIC DNA]</scope>
    <source>
        <strain evidence="4 5">JHH-5317</strain>
    </source>
</reference>
<evidence type="ECO:0000259" key="3">
    <source>
        <dbReference type="PROSITE" id="PS51391"/>
    </source>
</evidence>
<dbReference type="GO" id="GO:0003723">
    <property type="term" value="F:RNA binding"/>
    <property type="evidence" value="ECO:0007669"/>
    <property type="project" value="UniProtKB-KW"/>
</dbReference>
<comment type="caution">
    <text evidence="4">The sequence shown here is derived from an EMBL/GenBank/DDBJ whole genome shotgun (WGS) entry which is preliminary data.</text>
</comment>
<dbReference type="GO" id="GO:0005634">
    <property type="term" value="C:nucleus"/>
    <property type="evidence" value="ECO:0007669"/>
    <property type="project" value="TreeGrafter"/>
</dbReference>
<gene>
    <name evidence="4" type="ORF">jhhlp_003300</name>
</gene>
<evidence type="ECO:0000313" key="5">
    <source>
        <dbReference type="Proteomes" id="UP000233524"/>
    </source>
</evidence>
<dbReference type="InterPro" id="IPR006569">
    <property type="entry name" value="CID_dom"/>
</dbReference>